<dbReference type="Proteomes" id="UP000478052">
    <property type="component" value="Unassembled WGS sequence"/>
</dbReference>
<dbReference type="GO" id="GO:0031267">
    <property type="term" value="F:small GTPase binding"/>
    <property type="evidence" value="ECO:0007669"/>
    <property type="project" value="TreeGrafter"/>
</dbReference>
<dbReference type="OrthoDB" id="294251at2759"/>
<evidence type="ECO:0000259" key="1">
    <source>
        <dbReference type="PROSITE" id="PS50086"/>
    </source>
</evidence>
<dbReference type="Gene3D" id="1.10.10.750">
    <property type="entry name" value="Ypt/Rab-GAP domain of gyp1p, domain 1"/>
    <property type="match status" value="1"/>
</dbReference>
<name>A0A6G0YG88_APHCR</name>
<dbReference type="PANTHER" id="PTHR47219">
    <property type="entry name" value="RAB GTPASE-ACTIVATING PROTEIN 1-LIKE"/>
    <property type="match status" value="1"/>
</dbReference>
<organism evidence="2 3">
    <name type="scientific">Aphis craccivora</name>
    <name type="common">Cowpea aphid</name>
    <dbReference type="NCBI Taxonomy" id="307492"/>
    <lineage>
        <taxon>Eukaryota</taxon>
        <taxon>Metazoa</taxon>
        <taxon>Ecdysozoa</taxon>
        <taxon>Arthropoda</taxon>
        <taxon>Hexapoda</taxon>
        <taxon>Insecta</taxon>
        <taxon>Pterygota</taxon>
        <taxon>Neoptera</taxon>
        <taxon>Paraneoptera</taxon>
        <taxon>Hemiptera</taxon>
        <taxon>Sternorrhyncha</taxon>
        <taxon>Aphidomorpha</taxon>
        <taxon>Aphidoidea</taxon>
        <taxon>Aphididae</taxon>
        <taxon>Aphidini</taxon>
        <taxon>Aphis</taxon>
        <taxon>Aphis</taxon>
    </lineage>
</organism>
<gene>
    <name evidence="2" type="ORF">FWK35_00022009</name>
</gene>
<proteinExistence type="predicted"/>
<dbReference type="AlphaFoldDB" id="A0A6G0YG88"/>
<reference evidence="2 3" key="1">
    <citation type="submission" date="2019-08" db="EMBL/GenBank/DDBJ databases">
        <title>Whole genome of Aphis craccivora.</title>
        <authorList>
            <person name="Voronova N.V."/>
            <person name="Shulinski R.S."/>
            <person name="Bandarenka Y.V."/>
            <person name="Zhorov D.G."/>
            <person name="Warner D."/>
        </authorList>
    </citation>
    <scope>NUCLEOTIDE SEQUENCE [LARGE SCALE GENOMIC DNA]</scope>
    <source>
        <strain evidence="2">180601</strain>
        <tissue evidence="2">Whole Body</tissue>
    </source>
</reference>
<evidence type="ECO:0000313" key="2">
    <source>
        <dbReference type="EMBL" id="KAF0755450.1"/>
    </source>
</evidence>
<comment type="caution">
    <text evidence="2">The sequence shown here is derived from an EMBL/GenBank/DDBJ whole genome shotgun (WGS) entry which is preliminary data.</text>
</comment>
<dbReference type="SUPFAM" id="SSF47923">
    <property type="entry name" value="Ypt/Rab-GAP domain of gyp1p"/>
    <property type="match status" value="2"/>
</dbReference>
<dbReference type="SMART" id="SM00164">
    <property type="entry name" value="TBC"/>
    <property type="match status" value="1"/>
</dbReference>
<dbReference type="InterPro" id="IPR000195">
    <property type="entry name" value="Rab-GAP-TBC_dom"/>
</dbReference>
<dbReference type="PROSITE" id="PS50086">
    <property type="entry name" value="TBC_RABGAP"/>
    <property type="match status" value="1"/>
</dbReference>
<dbReference type="GO" id="GO:0031410">
    <property type="term" value="C:cytoplasmic vesicle"/>
    <property type="evidence" value="ECO:0007669"/>
    <property type="project" value="UniProtKB-ARBA"/>
</dbReference>
<dbReference type="FunFam" id="1.10.10.750:FF:000005">
    <property type="entry name" value="TBC1 domain family member 14"/>
    <property type="match status" value="1"/>
</dbReference>
<dbReference type="Gene3D" id="1.10.8.270">
    <property type="entry name" value="putative rabgap domain of human tbc1 domain family member 14 like domains"/>
    <property type="match status" value="1"/>
</dbReference>
<dbReference type="Gene3D" id="1.10.472.80">
    <property type="entry name" value="Ypt/Rab-GAP domain of gyp1p, domain 3"/>
    <property type="match status" value="1"/>
</dbReference>
<accession>A0A6G0YG88</accession>
<dbReference type="PANTHER" id="PTHR47219:SF15">
    <property type="entry name" value="TBC1 DOMAIN FAMILY MEMBER 12 ISOFORM X1"/>
    <property type="match status" value="1"/>
</dbReference>
<dbReference type="FunFam" id="1.10.472.80:FF:000006">
    <property type="entry name" value="TBC1 domain family member 14"/>
    <property type="match status" value="1"/>
</dbReference>
<dbReference type="InterPro" id="IPR050302">
    <property type="entry name" value="Rab_GAP_TBC_domain"/>
</dbReference>
<sequence length="547" mass="62366">MNDSGPLSPFDNGSLSYYFDDLSISDRETIAEDVSYTIDSDDSSCSRTACSSIFGSGPDELESETAMFSSCSGSITKSNECLIEVDTSIDTTNLNLGKTSECCLVTIGKSIQKNNYIGVKTFDRISTRTVDNEDKIAGSTALILNCRPAQIPAKLPKEQLEHEKLYEKILQNAKKNESVKAKKHKEYLKQKLKNEERLANVTQIWTQEIIPNWNQMYRTKRCRDLWWNGLPSSVRGKVWSLAIGNDLLINEELYKSCVSNSFNKFKDSEATMHCLECIHLDITRTFPHLGIFQQETAQLSLAMSDVWVFSGAHALWLVQVVLVHCLQRMVLMYFTLRRVLMHFTLRMDGPYFDVLKRILSAYVCLRPDIGYIQGMCFIAAILLLNMEELEAFICLVNLMESPCLNAFYTVNQRLMTSYFTTYNDLLKHNLNKLNTHFNLIGLTSEMYLVDWIYSVFAKSMNLELASVIWDNFLRDNDQFLFRAALGILHSNESQLMQMDSITCAQYLTKLPESFTSNALLKSTTAIRMSIGKQSFNSLLIYNQTKST</sequence>
<dbReference type="GO" id="GO:0005096">
    <property type="term" value="F:GTPase activator activity"/>
    <property type="evidence" value="ECO:0007669"/>
    <property type="project" value="TreeGrafter"/>
</dbReference>
<dbReference type="GO" id="GO:0005773">
    <property type="term" value="C:vacuole"/>
    <property type="evidence" value="ECO:0007669"/>
    <property type="project" value="UniProtKB-ARBA"/>
</dbReference>
<protein>
    <submittedName>
        <fullName evidence="2">TBC1 domain family member 12-like</fullName>
    </submittedName>
</protein>
<dbReference type="GO" id="GO:0016192">
    <property type="term" value="P:vesicle-mediated transport"/>
    <property type="evidence" value="ECO:0007669"/>
    <property type="project" value="UniProtKB-ARBA"/>
</dbReference>
<dbReference type="EMBL" id="VUJU01004134">
    <property type="protein sequence ID" value="KAF0755450.1"/>
    <property type="molecule type" value="Genomic_DNA"/>
</dbReference>
<feature type="domain" description="Rab-GAP TBC" evidence="1">
    <location>
        <begin position="229"/>
        <end position="476"/>
    </location>
</feature>
<dbReference type="InterPro" id="IPR035969">
    <property type="entry name" value="Rab-GAP_TBC_sf"/>
</dbReference>
<dbReference type="Pfam" id="PF00566">
    <property type="entry name" value="RabGAP-TBC"/>
    <property type="match status" value="1"/>
</dbReference>
<evidence type="ECO:0000313" key="3">
    <source>
        <dbReference type="Proteomes" id="UP000478052"/>
    </source>
</evidence>
<keyword evidence="3" id="KW-1185">Reference proteome</keyword>